<proteinExistence type="predicted"/>
<protein>
    <submittedName>
        <fullName evidence="1">Uncharacterized protein</fullName>
    </submittedName>
</protein>
<reference evidence="1" key="1">
    <citation type="journal article" date="2015" name="Nature">
        <title>Complex archaea that bridge the gap between prokaryotes and eukaryotes.</title>
        <authorList>
            <person name="Spang A."/>
            <person name="Saw J.H."/>
            <person name="Jorgensen S.L."/>
            <person name="Zaremba-Niedzwiedzka K."/>
            <person name="Martijn J."/>
            <person name="Lind A.E."/>
            <person name="van Eijk R."/>
            <person name="Schleper C."/>
            <person name="Guy L."/>
            <person name="Ettema T.J."/>
        </authorList>
    </citation>
    <scope>NUCLEOTIDE SEQUENCE</scope>
</reference>
<dbReference type="EMBL" id="LAZR01021968">
    <property type="protein sequence ID" value="KKL83479.1"/>
    <property type="molecule type" value="Genomic_DNA"/>
</dbReference>
<evidence type="ECO:0000313" key="1">
    <source>
        <dbReference type="EMBL" id="KKL83479.1"/>
    </source>
</evidence>
<sequence length="68" mass="8186">MIRDFLLNFRRDAALGKINGFYLSFTREGNWMASVYRINKYLYPSSRFYFNVTDSSVNRIIHIIKKEK</sequence>
<name>A0A0F9FAS8_9ZZZZ</name>
<gene>
    <name evidence="1" type="ORF">LCGC14_1974260</name>
</gene>
<comment type="caution">
    <text evidence="1">The sequence shown here is derived from an EMBL/GenBank/DDBJ whole genome shotgun (WGS) entry which is preliminary data.</text>
</comment>
<dbReference type="AlphaFoldDB" id="A0A0F9FAS8"/>
<accession>A0A0F9FAS8</accession>
<organism evidence="1">
    <name type="scientific">marine sediment metagenome</name>
    <dbReference type="NCBI Taxonomy" id="412755"/>
    <lineage>
        <taxon>unclassified sequences</taxon>
        <taxon>metagenomes</taxon>
        <taxon>ecological metagenomes</taxon>
    </lineage>
</organism>